<evidence type="ECO:0000313" key="1">
    <source>
        <dbReference type="EMBL" id="KAF8564953.1"/>
    </source>
</evidence>
<keyword evidence="2" id="KW-1185">Reference proteome</keyword>
<reference evidence="1 2" key="1">
    <citation type="submission" date="2019-07" db="EMBL/GenBank/DDBJ databases">
        <title>Annotation for the trematode Paragonimus westermani.</title>
        <authorList>
            <person name="Choi Y.-J."/>
        </authorList>
    </citation>
    <scope>NUCLEOTIDE SEQUENCE [LARGE SCALE GENOMIC DNA]</scope>
    <source>
        <strain evidence="1">180907_Pwestermani</strain>
    </source>
</reference>
<dbReference type="Proteomes" id="UP000699462">
    <property type="component" value="Unassembled WGS sequence"/>
</dbReference>
<evidence type="ECO:0000313" key="2">
    <source>
        <dbReference type="Proteomes" id="UP000699462"/>
    </source>
</evidence>
<protein>
    <submittedName>
        <fullName evidence="1">Uncharacterized protein</fullName>
    </submittedName>
</protein>
<gene>
    <name evidence="1" type="ORF">P879_07169</name>
</gene>
<dbReference type="InterPro" id="IPR043154">
    <property type="entry name" value="Sec-1-like_dom1"/>
</dbReference>
<organism evidence="1 2">
    <name type="scientific">Paragonimus westermani</name>
    <dbReference type="NCBI Taxonomy" id="34504"/>
    <lineage>
        <taxon>Eukaryota</taxon>
        <taxon>Metazoa</taxon>
        <taxon>Spiralia</taxon>
        <taxon>Lophotrochozoa</taxon>
        <taxon>Platyhelminthes</taxon>
        <taxon>Trematoda</taxon>
        <taxon>Digenea</taxon>
        <taxon>Plagiorchiida</taxon>
        <taxon>Troglotremata</taxon>
        <taxon>Troglotrematidae</taxon>
        <taxon>Paragonimus</taxon>
    </lineage>
</organism>
<dbReference type="SUPFAM" id="SSF56815">
    <property type="entry name" value="Sec1/munc18-like (SM) proteins"/>
    <property type="match status" value="1"/>
</dbReference>
<dbReference type="Gene3D" id="3.40.50.2060">
    <property type="match status" value="1"/>
</dbReference>
<dbReference type="InterPro" id="IPR036045">
    <property type="entry name" value="Sec1-like_sf"/>
</dbReference>
<name>A0A8T0DAS3_9TREM</name>
<accession>A0A8T0DAS3</accession>
<dbReference type="EMBL" id="JTDF01007581">
    <property type="protein sequence ID" value="KAF8564953.1"/>
    <property type="molecule type" value="Genomic_DNA"/>
</dbReference>
<comment type="caution">
    <text evidence="1">The sequence shown here is derived from an EMBL/GenBank/DDBJ whole genome shotgun (WGS) entry which is preliminary data.</text>
</comment>
<proteinExistence type="predicted"/>
<sequence length="92" mass="10650">MSLQTDVALAFRKNVFERLQKQGSWKILILDKRATQVINTVYRMQDLTDFGITRETINVPFHLPLSSRRVFVLCTKTFQNGGYLYYVSSSKG</sequence>
<dbReference type="AlphaFoldDB" id="A0A8T0DAS3"/>